<gene>
    <name evidence="9" type="ORF">BU14_0022s0106</name>
</gene>
<evidence type="ECO:0000256" key="1">
    <source>
        <dbReference type="ARBA" id="ARBA00004664"/>
    </source>
</evidence>
<dbReference type="Proteomes" id="UP000218209">
    <property type="component" value="Unassembled WGS sequence"/>
</dbReference>
<dbReference type="HAMAP" id="MF_00135">
    <property type="entry name" value="PRAI"/>
    <property type="match status" value="1"/>
</dbReference>
<dbReference type="InterPro" id="IPR013785">
    <property type="entry name" value="Aldolase_TIM"/>
</dbReference>
<dbReference type="UniPathway" id="UPA00035">
    <property type="reaction ID" value="UER00042"/>
</dbReference>
<evidence type="ECO:0000313" key="10">
    <source>
        <dbReference type="Proteomes" id="UP000218209"/>
    </source>
</evidence>
<comment type="similarity">
    <text evidence="2">Belongs to the TrpF family.</text>
</comment>
<sequence>MCVGGLPPPARRSPPPPLHAVKICGVTSPADASAAVAAATAALPPGVELLIGMIAHPPSPRHVEAAAAAAIAGVARAGGATPVVVFVRQTAAEMGAYLHAAGVDVAQLHGPAAAAARGGLPPAVRVMRVVHVAADGSYSAPPPAPAEGGGADGDWWTVYDAGSGGGGWRLTGRRLCRRRRGGGGCWRGDSMRATWVGRWTLFRPGGWT</sequence>
<feature type="domain" description="N-(5'phosphoribosyl) anthranilate isomerase (PRAI)" evidence="8">
    <location>
        <begin position="22"/>
        <end position="137"/>
    </location>
</feature>
<dbReference type="AlphaFoldDB" id="A0A1X6PKU8"/>
<evidence type="ECO:0000256" key="4">
    <source>
        <dbReference type="ARBA" id="ARBA00022605"/>
    </source>
</evidence>
<dbReference type="InterPro" id="IPR044643">
    <property type="entry name" value="TrpF_fam"/>
</dbReference>
<dbReference type="InterPro" id="IPR011060">
    <property type="entry name" value="RibuloseP-bd_barrel"/>
</dbReference>
<evidence type="ECO:0000313" key="9">
    <source>
        <dbReference type="EMBL" id="OSX81386.1"/>
    </source>
</evidence>
<accession>A0A1X6PKU8</accession>
<evidence type="ECO:0000256" key="2">
    <source>
        <dbReference type="ARBA" id="ARBA00007571"/>
    </source>
</evidence>
<dbReference type="Pfam" id="PF00697">
    <property type="entry name" value="PRAI"/>
    <property type="match status" value="1"/>
</dbReference>
<keyword evidence="4" id="KW-0028">Amino-acid biosynthesis</keyword>
<evidence type="ECO:0000259" key="8">
    <source>
        <dbReference type="Pfam" id="PF00697"/>
    </source>
</evidence>
<reference evidence="9 10" key="1">
    <citation type="submission" date="2017-03" db="EMBL/GenBank/DDBJ databases">
        <title>WGS assembly of Porphyra umbilicalis.</title>
        <authorList>
            <person name="Brawley S.H."/>
            <person name="Blouin N.A."/>
            <person name="Ficko-Blean E."/>
            <person name="Wheeler G.L."/>
            <person name="Lohr M."/>
            <person name="Goodson H.V."/>
            <person name="Jenkins J.W."/>
            <person name="Blaby-Haas C.E."/>
            <person name="Helliwell K.E."/>
            <person name="Chan C."/>
            <person name="Marriage T."/>
            <person name="Bhattacharya D."/>
            <person name="Klein A.S."/>
            <person name="Badis Y."/>
            <person name="Brodie J."/>
            <person name="Cao Y."/>
            <person name="Collen J."/>
            <person name="Dittami S.M."/>
            <person name="Gachon C.M."/>
            <person name="Green B.R."/>
            <person name="Karpowicz S."/>
            <person name="Kim J.W."/>
            <person name="Kudahl U."/>
            <person name="Lin S."/>
            <person name="Michel G."/>
            <person name="Mittag M."/>
            <person name="Olson B.J."/>
            <person name="Pangilinan J."/>
            <person name="Peng Y."/>
            <person name="Qiu H."/>
            <person name="Shu S."/>
            <person name="Singer J.T."/>
            <person name="Smith A.G."/>
            <person name="Sprecher B.N."/>
            <person name="Wagner V."/>
            <person name="Wang W."/>
            <person name="Wang Z.-Y."/>
            <person name="Yan J."/>
            <person name="Yarish C."/>
            <person name="Zoeuner-Riek S."/>
            <person name="Zhuang Y."/>
            <person name="Zou Y."/>
            <person name="Lindquist E.A."/>
            <person name="Grimwood J."/>
            <person name="Barry K."/>
            <person name="Rokhsar D.S."/>
            <person name="Schmutz J."/>
            <person name="Stiller J.W."/>
            <person name="Grossman A.R."/>
            <person name="Prochnik S.E."/>
        </authorList>
    </citation>
    <scope>NUCLEOTIDE SEQUENCE [LARGE SCALE GENOMIC DNA]</scope>
    <source>
        <strain evidence="9">4086291</strain>
    </source>
</reference>
<organism evidence="9 10">
    <name type="scientific">Porphyra umbilicalis</name>
    <name type="common">Purple laver</name>
    <name type="synonym">Red alga</name>
    <dbReference type="NCBI Taxonomy" id="2786"/>
    <lineage>
        <taxon>Eukaryota</taxon>
        <taxon>Rhodophyta</taxon>
        <taxon>Bangiophyceae</taxon>
        <taxon>Bangiales</taxon>
        <taxon>Bangiaceae</taxon>
        <taxon>Porphyra</taxon>
    </lineage>
</organism>
<protein>
    <recommendedName>
        <fullName evidence="3">phosphoribosylanthranilate isomerase</fullName>
        <ecNumber evidence="3">5.3.1.24</ecNumber>
    </recommendedName>
</protein>
<keyword evidence="6" id="KW-0057">Aromatic amino acid biosynthesis</keyword>
<dbReference type="PANTHER" id="PTHR42894:SF1">
    <property type="entry name" value="N-(5'-PHOSPHORIBOSYL)ANTHRANILATE ISOMERASE"/>
    <property type="match status" value="1"/>
</dbReference>
<dbReference type="EMBL" id="KV918763">
    <property type="protein sequence ID" value="OSX81386.1"/>
    <property type="molecule type" value="Genomic_DNA"/>
</dbReference>
<comment type="pathway">
    <text evidence="1">Amino-acid biosynthesis; L-tryptophan biosynthesis; L-tryptophan from chorismate: step 3/5.</text>
</comment>
<evidence type="ECO:0000256" key="6">
    <source>
        <dbReference type="ARBA" id="ARBA00023141"/>
    </source>
</evidence>
<dbReference type="SUPFAM" id="SSF51366">
    <property type="entry name" value="Ribulose-phoshate binding barrel"/>
    <property type="match status" value="1"/>
</dbReference>
<dbReference type="Gene3D" id="3.20.20.70">
    <property type="entry name" value="Aldolase class I"/>
    <property type="match status" value="1"/>
</dbReference>
<dbReference type="PANTHER" id="PTHR42894">
    <property type="entry name" value="N-(5'-PHOSPHORIBOSYL)ANTHRANILATE ISOMERASE"/>
    <property type="match status" value="1"/>
</dbReference>
<evidence type="ECO:0000256" key="5">
    <source>
        <dbReference type="ARBA" id="ARBA00022822"/>
    </source>
</evidence>
<name>A0A1X6PKU8_PORUM</name>
<dbReference type="EC" id="5.3.1.24" evidence="3"/>
<evidence type="ECO:0000256" key="7">
    <source>
        <dbReference type="ARBA" id="ARBA00023235"/>
    </source>
</evidence>
<keyword evidence="10" id="KW-1185">Reference proteome</keyword>
<keyword evidence="7" id="KW-0413">Isomerase</keyword>
<proteinExistence type="inferred from homology"/>
<dbReference type="InterPro" id="IPR001240">
    <property type="entry name" value="PRAI_dom"/>
</dbReference>
<dbReference type="GO" id="GO:0000162">
    <property type="term" value="P:L-tryptophan biosynthetic process"/>
    <property type="evidence" value="ECO:0007669"/>
    <property type="project" value="UniProtKB-UniPathway"/>
</dbReference>
<evidence type="ECO:0000256" key="3">
    <source>
        <dbReference type="ARBA" id="ARBA00012572"/>
    </source>
</evidence>
<keyword evidence="5" id="KW-0822">Tryptophan biosynthesis</keyword>
<dbReference type="GO" id="GO:0004640">
    <property type="term" value="F:phosphoribosylanthranilate isomerase activity"/>
    <property type="evidence" value="ECO:0007669"/>
    <property type="project" value="UniProtKB-EC"/>
</dbReference>